<comment type="caution">
    <text evidence="2">The sequence shown here is derived from an EMBL/GenBank/DDBJ whole genome shotgun (WGS) entry which is preliminary data.</text>
</comment>
<feature type="region of interest" description="Disordered" evidence="1">
    <location>
        <begin position="19"/>
        <end position="44"/>
    </location>
</feature>
<feature type="non-terminal residue" evidence="2">
    <location>
        <position position="1"/>
    </location>
</feature>
<sequence length="161" mass="18010">GELEVHFITHAHGRSLCLPTRKEASDTKVSRPREGPLSPNFDPSKNCENHCRVEGHTLEECYHLKDRVQDLIDNKLTQFDNAATSNIITNPLPPHQEGNKCKSSHDKTSLGYTSEGSLSSKPKKEVRFVSAKNVEKLKEVKPKIEIPIFANRTIGVKGDLK</sequence>
<dbReference type="AlphaFoldDB" id="A0AAW2CBQ7"/>
<dbReference type="Proteomes" id="UP001459277">
    <property type="component" value="Unassembled WGS sequence"/>
</dbReference>
<evidence type="ECO:0000313" key="2">
    <source>
        <dbReference type="EMBL" id="KAK9995731.1"/>
    </source>
</evidence>
<proteinExistence type="predicted"/>
<evidence type="ECO:0000313" key="3">
    <source>
        <dbReference type="Proteomes" id="UP001459277"/>
    </source>
</evidence>
<gene>
    <name evidence="2" type="ORF">SO802_020417</name>
</gene>
<feature type="compositionally biased region" description="Basic and acidic residues" evidence="1">
    <location>
        <begin position="97"/>
        <end position="108"/>
    </location>
</feature>
<feature type="region of interest" description="Disordered" evidence="1">
    <location>
        <begin position="85"/>
        <end position="124"/>
    </location>
</feature>
<feature type="compositionally biased region" description="Polar residues" evidence="1">
    <location>
        <begin position="110"/>
        <end position="120"/>
    </location>
</feature>
<organism evidence="2 3">
    <name type="scientific">Lithocarpus litseifolius</name>
    <dbReference type="NCBI Taxonomy" id="425828"/>
    <lineage>
        <taxon>Eukaryota</taxon>
        <taxon>Viridiplantae</taxon>
        <taxon>Streptophyta</taxon>
        <taxon>Embryophyta</taxon>
        <taxon>Tracheophyta</taxon>
        <taxon>Spermatophyta</taxon>
        <taxon>Magnoliopsida</taxon>
        <taxon>eudicotyledons</taxon>
        <taxon>Gunneridae</taxon>
        <taxon>Pentapetalae</taxon>
        <taxon>rosids</taxon>
        <taxon>fabids</taxon>
        <taxon>Fagales</taxon>
        <taxon>Fagaceae</taxon>
        <taxon>Lithocarpus</taxon>
    </lineage>
</organism>
<name>A0AAW2CBQ7_9ROSI</name>
<keyword evidence="3" id="KW-1185">Reference proteome</keyword>
<reference evidence="2 3" key="1">
    <citation type="submission" date="2024-01" db="EMBL/GenBank/DDBJ databases">
        <title>A telomere-to-telomere, gap-free genome of sweet tea (Lithocarpus litseifolius).</title>
        <authorList>
            <person name="Zhou J."/>
        </authorList>
    </citation>
    <scope>NUCLEOTIDE SEQUENCE [LARGE SCALE GENOMIC DNA]</scope>
    <source>
        <strain evidence="2">Zhou-2022a</strain>
        <tissue evidence="2">Leaf</tissue>
    </source>
</reference>
<evidence type="ECO:0000256" key="1">
    <source>
        <dbReference type="SAM" id="MobiDB-lite"/>
    </source>
</evidence>
<dbReference type="EMBL" id="JAZDWU010000007">
    <property type="protein sequence ID" value="KAK9995731.1"/>
    <property type="molecule type" value="Genomic_DNA"/>
</dbReference>
<protein>
    <submittedName>
        <fullName evidence="2">Uncharacterized protein</fullName>
    </submittedName>
</protein>
<feature type="compositionally biased region" description="Basic and acidic residues" evidence="1">
    <location>
        <begin position="20"/>
        <end position="34"/>
    </location>
</feature>
<accession>A0AAW2CBQ7</accession>